<accession>A0A2K3YUS5</accession>
<evidence type="ECO:0000256" key="3">
    <source>
        <dbReference type="ARBA" id="ARBA00023002"/>
    </source>
</evidence>
<dbReference type="InterPro" id="IPR000415">
    <property type="entry name" value="Nitroreductase-like"/>
</dbReference>
<evidence type="ECO:0000259" key="4">
    <source>
        <dbReference type="Pfam" id="PF00881"/>
    </source>
</evidence>
<evidence type="ECO:0000313" key="5">
    <source>
        <dbReference type="EMBL" id="PNZ29359.1"/>
    </source>
</evidence>
<gene>
    <name evidence="5" type="ORF">CD122_02410</name>
</gene>
<protein>
    <submittedName>
        <fullName evidence="5">Nitroreductase</fullName>
    </submittedName>
</protein>
<organism evidence="5 6">
    <name type="scientific">Staphylococcus rostri</name>
    <dbReference type="NCBI Taxonomy" id="522262"/>
    <lineage>
        <taxon>Bacteria</taxon>
        <taxon>Bacillati</taxon>
        <taxon>Bacillota</taxon>
        <taxon>Bacilli</taxon>
        <taxon>Bacillales</taxon>
        <taxon>Staphylococcaceae</taxon>
        <taxon>Staphylococcus</taxon>
    </lineage>
</organism>
<dbReference type="InterPro" id="IPR029479">
    <property type="entry name" value="Nitroreductase"/>
</dbReference>
<dbReference type="CDD" id="cd02136">
    <property type="entry name" value="PnbA_NfnB-like"/>
    <property type="match status" value="1"/>
</dbReference>
<comment type="caution">
    <text evidence="5">The sequence shown here is derived from an EMBL/GenBank/DDBJ whole genome shotgun (WGS) entry which is preliminary data.</text>
</comment>
<evidence type="ECO:0000313" key="6">
    <source>
        <dbReference type="Proteomes" id="UP000242752"/>
    </source>
</evidence>
<dbReference type="SUPFAM" id="SSF55469">
    <property type="entry name" value="FMN-dependent nitroreductase-like"/>
    <property type="match status" value="1"/>
</dbReference>
<dbReference type="PANTHER" id="PTHR43673">
    <property type="entry name" value="NAD(P)H NITROREDUCTASE YDGI-RELATED"/>
    <property type="match status" value="1"/>
</dbReference>
<dbReference type="PANTHER" id="PTHR43673:SF10">
    <property type="entry name" value="NADH DEHYDROGENASE_NAD(P)H NITROREDUCTASE XCC3605-RELATED"/>
    <property type="match status" value="1"/>
</dbReference>
<name>A0A2K3YUS5_9STAP</name>
<evidence type="ECO:0000256" key="1">
    <source>
        <dbReference type="ARBA" id="ARBA00001917"/>
    </source>
</evidence>
<dbReference type="AlphaFoldDB" id="A0A2K3YUS5"/>
<proteinExistence type="inferred from homology"/>
<keyword evidence="3" id="KW-0560">Oxidoreductase</keyword>
<keyword evidence="6" id="KW-1185">Reference proteome</keyword>
<evidence type="ECO:0000256" key="2">
    <source>
        <dbReference type="ARBA" id="ARBA00007118"/>
    </source>
</evidence>
<comment type="similarity">
    <text evidence="2">Belongs to the nitroreductase family.</text>
</comment>
<dbReference type="Gene3D" id="3.40.109.10">
    <property type="entry name" value="NADH Oxidase"/>
    <property type="match status" value="1"/>
</dbReference>
<dbReference type="GO" id="GO:0016491">
    <property type="term" value="F:oxidoreductase activity"/>
    <property type="evidence" value="ECO:0007669"/>
    <property type="project" value="UniProtKB-KW"/>
</dbReference>
<dbReference type="Proteomes" id="UP000242752">
    <property type="component" value="Unassembled WGS sequence"/>
</dbReference>
<sequence>MTMSESILRQRHSVRSFLDKPIDNETIQSIIADAHLAPSWCNTQPWKVYIATGNLAKKLCKTHYDNTLHTQSWCEIPPPQDNDWNTTTAVNRQGWFHTIASLDNKNKTALFDMNSNNFNAPVIIYITAPAKATAYSYYDIGAFGYGITLSAYEHNIGSIPAYEFIRYPHEIRAVFDIPEDEKILLGIGLGYPDDHPINSIHRTTGRVPIESMMTIKEN</sequence>
<dbReference type="EMBL" id="PPRF01000016">
    <property type="protein sequence ID" value="PNZ29359.1"/>
    <property type="molecule type" value="Genomic_DNA"/>
</dbReference>
<dbReference type="OrthoDB" id="9812105at2"/>
<dbReference type="Pfam" id="PF00881">
    <property type="entry name" value="Nitroreductase"/>
    <property type="match status" value="1"/>
</dbReference>
<reference evidence="5 6" key="1">
    <citation type="submission" date="2017-08" db="EMBL/GenBank/DDBJ databases">
        <title>Draft genome sequences of 64 type strains of genus Staph aureus.</title>
        <authorList>
            <person name="Cole K."/>
            <person name="Golubchik T."/>
            <person name="Russell J."/>
            <person name="Foster D."/>
            <person name="Llewelyn M."/>
            <person name="Wilson D."/>
            <person name="Crook D."/>
            <person name="Paul J."/>
        </authorList>
    </citation>
    <scope>NUCLEOTIDE SEQUENCE [LARGE SCALE GENOMIC DNA]</scope>
    <source>
        <strain evidence="5 6">DSM 21968</strain>
    </source>
</reference>
<feature type="domain" description="Nitroreductase" evidence="4">
    <location>
        <begin position="8"/>
        <end position="191"/>
    </location>
</feature>
<comment type="cofactor">
    <cofactor evidence="1">
        <name>FMN</name>
        <dbReference type="ChEBI" id="CHEBI:58210"/>
    </cofactor>
</comment>